<keyword evidence="1" id="KW-0472">Membrane</keyword>
<keyword evidence="3" id="KW-1185">Reference proteome</keyword>
<evidence type="ECO:0000313" key="3">
    <source>
        <dbReference type="Proteomes" id="UP001056693"/>
    </source>
</evidence>
<keyword evidence="1" id="KW-1133">Transmembrane helix</keyword>
<dbReference type="Proteomes" id="UP001056693">
    <property type="component" value="Unassembled WGS sequence"/>
</dbReference>
<protein>
    <submittedName>
        <fullName evidence="2">Uncharacterized protein</fullName>
    </submittedName>
</protein>
<evidence type="ECO:0000313" key="2">
    <source>
        <dbReference type="EMBL" id="MCL3787269.1"/>
    </source>
</evidence>
<dbReference type="EMBL" id="SNUZ01000007">
    <property type="protein sequence ID" value="MCL3787269.1"/>
    <property type="molecule type" value="Genomic_DNA"/>
</dbReference>
<keyword evidence="1" id="KW-0812">Transmembrane</keyword>
<gene>
    <name evidence="2" type="ORF">E2N93_04420</name>
</gene>
<feature type="transmembrane region" description="Helical" evidence="1">
    <location>
        <begin position="42"/>
        <end position="62"/>
    </location>
</feature>
<accession>A0ABT0NI60</accession>
<comment type="caution">
    <text evidence="2">The sequence shown here is derived from an EMBL/GenBank/DDBJ whole genome shotgun (WGS) entry which is preliminary data.</text>
</comment>
<reference evidence="2 3" key="1">
    <citation type="submission" date="2019-03" db="EMBL/GenBank/DDBJ databases">
        <authorList>
            <person name="Molinero N."/>
            <person name="Sanchez B."/>
            <person name="Walker A."/>
            <person name="Duncan S."/>
            <person name="Delgado S."/>
            <person name="Margolles A."/>
        </authorList>
    </citation>
    <scope>NUCLEOTIDE SEQUENCE [LARGE SCALE GENOMIC DNA]</scope>
    <source>
        <strain evidence="2 3">IPLA60002</strain>
    </source>
</reference>
<evidence type="ECO:0000256" key="1">
    <source>
        <dbReference type="SAM" id="Phobius"/>
    </source>
</evidence>
<organism evidence="2 3">
    <name type="scientific">Ruminococcus bromii</name>
    <dbReference type="NCBI Taxonomy" id="40518"/>
    <lineage>
        <taxon>Bacteria</taxon>
        <taxon>Bacillati</taxon>
        <taxon>Bacillota</taxon>
        <taxon>Clostridia</taxon>
        <taxon>Eubacteriales</taxon>
        <taxon>Oscillospiraceae</taxon>
        <taxon>Ruminococcus</taxon>
    </lineage>
</organism>
<name>A0ABT0NI60_9FIRM</name>
<sequence>MSVILFIIAVILFMFAVAFQSISERKWGKTYDYTHLCRNYKIFWILTGIAILLSISALALIFSENKQDYSLLSTVEETTENITDFSFNQTKEEYTVTEKYAYSIGNGNYELYSDSEDIYSIKMNSSKPTKVTVQKNKYRSNITFKEKEMYCYIFE</sequence>
<dbReference type="RefSeq" id="WP_249376252.1">
    <property type="nucleotide sequence ID" value="NZ_SNUZ01000007.1"/>
</dbReference>
<proteinExistence type="predicted"/>